<proteinExistence type="predicted"/>
<comment type="caution">
    <text evidence="3">The sequence shown here is derived from an EMBL/GenBank/DDBJ whole genome shotgun (WGS) entry which is preliminary data.</text>
</comment>
<feature type="domain" description="Gfo/Idh/MocA-like oxidoreductase N-terminal" evidence="1">
    <location>
        <begin position="6"/>
        <end position="125"/>
    </location>
</feature>
<evidence type="ECO:0000259" key="2">
    <source>
        <dbReference type="Pfam" id="PF22725"/>
    </source>
</evidence>
<feature type="domain" description="GFO/IDH/MocA-like oxidoreductase" evidence="2">
    <location>
        <begin position="133"/>
        <end position="257"/>
    </location>
</feature>
<dbReference type="SUPFAM" id="SSF55347">
    <property type="entry name" value="Glyceraldehyde-3-phosphate dehydrogenase-like, C-terminal domain"/>
    <property type="match status" value="1"/>
</dbReference>
<reference evidence="3 4" key="1">
    <citation type="submission" date="2024-09" db="EMBL/GenBank/DDBJ databases">
        <authorList>
            <person name="Sun Q."/>
            <person name="Mori K."/>
        </authorList>
    </citation>
    <scope>NUCLEOTIDE SEQUENCE [LARGE SCALE GENOMIC DNA]</scope>
    <source>
        <strain evidence="3 4">CECT 8622</strain>
    </source>
</reference>
<organism evidence="3 4">
    <name type="scientific">Mariniflexile ostreae</name>
    <dbReference type="NCBI Taxonomy" id="1520892"/>
    <lineage>
        <taxon>Bacteria</taxon>
        <taxon>Pseudomonadati</taxon>
        <taxon>Bacteroidota</taxon>
        <taxon>Flavobacteriia</taxon>
        <taxon>Flavobacteriales</taxon>
        <taxon>Flavobacteriaceae</taxon>
        <taxon>Mariniflexile</taxon>
    </lineage>
</organism>
<dbReference type="Proteomes" id="UP001589585">
    <property type="component" value="Unassembled WGS sequence"/>
</dbReference>
<dbReference type="EMBL" id="JBHMFC010000105">
    <property type="protein sequence ID" value="MFB9058234.1"/>
    <property type="molecule type" value="Genomic_DNA"/>
</dbReference>
<keyword evidence="4" id="KW-1185">Reference proteome</keyword>
<dbReference type="SUPFAM" id="SSF51735">
    <property type="entry name" value="NAD(P)-binding Rossmann-fold domains"/>
    <property type="match status" value="1"/>
</dbReference>
<dbReference type="PANTHER" id="PTHR43249">
    <property type="entry name" value="UDP-N-ACETYL-2-AMINO-2-DEOXY-D-GLUCURONATE OXIDASE"/>
    <property type="match status" value="1"/>
</dbReference>
<dbReference type="InterPro" id="IPR055170">
    <property type="entry name" value="GFO_IDH_MocA-like_dom"/>
</dbReference>
<dbReference type="Pfam" id="PF01408">
    <property type="entry name" value="GFO_IDH_MocA"/>
    <property type="match status" value="1"/>
</dbReference>
<dbReference type="RefSeq" id="WP_379862479.1">
    <property type="nucleotide sequence ID" value="NZ_JBHMFC010000105.1"/>
</dbReference>
<evidence type="ECO:0000313" key="3">
    <source>
        <dbReference type="EMBL" id="MFB9058234.1"/>
    </source>
</evidence>
<gene>
    <name evidence="3" type="ORF">ACFFU9_15930</name>
</gene>
<protein>
    <submittedName>
        <fullName evidence="3">Gfo/Idh/MocA family protein</fullName>
    </submittedName>
</protein>
<dbReference type="Pfam" id="PF22725">
    <property type="entry name" value="GFO_IDH_MocA_C3"/>
    <property type="match status" value="1"/>
</dbReference>
<accession>A0ABV5FFV0</accession>
<sequence length="325" mass="36622">MTKVYKWGIIGCGNVTELKSGPAYQKTEGFELHGVMRRDFEKAQDYALRHAIPKVYQQAEDLINAPEIDAVYIATPPDSHGYYALKVAAAGKICCIEKPMAPTYKECVEINNAFEAKNIPLFVAYYRRSLPRFENVKSWVDNNKIGELRHINWHLSKPANAIDLSKNYNWRTDAKIAYGGYFDDLASHGIDLFGHLLGPITEARGMAINQQGLYTAMDAVTGHWVHENGVTGSGSWNFGTAKREDQVEIYGSKGKIRFSVFDEAPIELETEGQKESVVIENPKHIQQFHVQNMKAHLSKRIVHPSTGKTAMHTSWVLDRILGRNN</sequence>
<dbReference type="Gene3D" id="3.30.360.10">
    <property type="entry name" value="Dihydrodipicolinate Reductase, domain 2"/>
    <property type="match status" value="1"/>
</dbReference>
<dbReference type="InterPro" id="IPR052515">
    <property type="entry name" value="Gfo/Idh/MocA_Oxidoreductase"/>
</dbReference>
<dbReference type="InterPro" id="IPR000683">
    <property type="entry name" value="Gfo/Idh/MocA-like_OxRdtase_N"/>
</dbReference>
<dbReference type="Gene3D" id="3.40.50.720">
    <property type="entry name" value="NAD(P)-binding Rossmann-like Domain"/>
    <property type="match status" value="1"/>
</dbReference>
<dbReference type="PANTHER" id="PTHR43249:SF1">
    <property type="entry name" value="D-GLUCOSIDE 3-DEHYDROGENASE"/>
    <property type="match status" value="1"/>
</dbReference>
<dbReference type="InterPro" id="IPR036291">
    <property type="entry name" value="NAD(P)-bd_dom_sf"/>
</dbReference>
<evidence type="ECO:0000313" key="4">
    <source>
        <dbReference type="Proteomes" id="UP001589585"/>
    </source>
</evidence>
<name>A0ABV5FFV0_9FLAO</name>
<evidence type="ECO:0000259" key="1">
    <source>
        <dbReference type="Pfam" id="PF01408"/>
    </source>
</evidence>